<dbReference type="InterPro" id="IPR011050">
    <property type="entry name" value="Pectin_lyase_fold/virulence"/>
</dbReference>
<dbReference type="SUPFAM" id="SSF51126">
    <property type="entry name" value="Pectin lyase-like"/>
    <property type="match status" value="1"/>
</dbReference>
<dbReference type="RefSeq" id="WP_153802546.1">
    <property type="nucleotide sequence ID" value="NZ_BDCR01000004.1"/>
</dbReference>
<evidence type="ECO:0000313" key="2">
    <source>
        <dbReference type="EMBL" id="GAT63473.1"/>
    </source>
</evidence>
<comment type="caution">
    <text evidence="2">The sequence shown here is derived from an EMBL/GenBank/DDBJ whole genome shotgun (WGS) entry which is preliminary data.</text>
</comment>
<keyword evidence="1" id="KW-0732">Signal</keyword>
<evidence type="ECO:0008006" key="4">
    <source>
        <dbReference type="Google" id="ProtNLM"/>
    </source>
</evidence>
<keyword evidence="3" id="KW-1185">Reference proteome</keyword>
<accession>A0A171AB74</accession>
<reference evidence="3" key="2">
    <citation type="journal article" date="2017" name="Genome Announc.">
        <title>Draft genome sequence of Paludibacter jiangxiensis NM7(T), a propionate-producing fermentative bacterium.</title>
        <authorList>
            <person name="Qiu Y.-L."/>
            <person name="Tourlousse D.M."/>
            <person name="Matsuura N."/>
            <person name="Ohashi A."/>
            <person name="Sekiguchi Y."/>
        </authorList>
    </citation>
    <scope>NUCLEOTIDE SEQUENCE [LARGE SCALE GENOMIC DNA]</scope>
    <source>
        <strain evidence="3">NM7</strain>
    </source>
</reference>
<organism evidence="2 3">
    <name type="scientific">Paludibacter jiangxiensis</name>
    <dbReference type="NCBI Taxonomy" id="681398"/>
    <lineage>
        <taxon>Bacteria</taxon>
        <taxon>Pseudomonadati</taxon>
        <taxon>Bacteroidota</taxon>
        <taxon>Bacteroidia</taxon>
        <taxon>Bacteroidales</taxon>
        <taxon>Paludibacteraceae</taxon>
        <taxon>Paludibacter</taxon>
    </lineage>
</organism>
<dbReference type="STRING" id="681398.PJIAN_410"/>
<feature type="signal peptide" evidence="1">
    <location>
        <begin position="1"/>
        <end position="22"/>
    </location>
</feature>
<dbReference type="Proteomes" id="UP000076586">
    <property type="component" value="Unassembled WGS sequence"/>
</dbReference>
<dbReference type="OrthoDB" id="1111178at2"/>
<reference evidence="3" key="1">
    <citation type="submission" date="2016-04" db="EMBL/GenBank/DDBJ databases">
        <title>Draft genome sequence of Paludibacter jiangxiensis strain NM7.</title>
        <authorList>
            <person name="Qiu Y."/>
            <person name="Matsuura N."/>
            <person name="Ohashi A."/>
            <person name="Tourlousse M.D."/>
            <person name="Sekiguchi Y."/>
        </authorList>
    </citation>
    <scope>NUCLEOTIDE SEQUENCE [LARGE SCALE GENOMIC DNA]</scope>
    <source>
        <strain evidence="3">NM7</strain>
    </source>
</reference>
<proteinExistence type="predicted"/>
<dbReference type="EMBL" id="BDCR01000004">
    <property type="protein sequence ID" value="GAT63473.1"/>
    <property type="molecule type" value="Genomic_DNA"/>
</dbReference>
<name>A0A171AB74_9BACT</name>
<sequence length="485" mass="53938">MKNGFLILLLIAACSFMINSCSDEVISSNPNYKLSFSKDSLSFDTVFSTIGSTTSGFVIYNRNSKPVSISSITLANGAATGFHMVVDGTIPANNQLSNVEIRAHDSLYVFVSVIVNPTRQDNPLLLKDSIICITNGNRQSIQLQAYGQDVEIFRSKTIHNDTTLSASKPYLIYDYLAIDKDKTLTIKPGSTLYFHKNASLKIAGNLKAEGEQKARILFRGDRLDKLFDNVPYNYLSGQWNGIQVLGAQSSVSLDYVTMNSGKTAIHITNPSATLSPSVVINHTKIQNFDSCGIASHNANLTLWNSEISNCRSGCLILMGGNYAFVHNTIANYYNDIYAGKRRDATPSVMLLNSNNDKHAPVPAPVSAQFINCVITGSMPNEIMISDTTRNTPLKYSFDHCYLMSNPMHSSFIKNVLWGNTRDQLFVRSTINKDGYYDFRATEESLLRKKADIQISRLPAFCFDMNDIYRLWENAPDIGAYQWQGK</sequence>
<feature type="chain" id="PRO_5007905193" description="Right handed beta helix region" evidence="1">
    <location>
        <begin position="23"/>
        <end position="485"/>
    </location>
</feature>
<evidence type="ECO:0000256" key="1">
    <source>
        <dbReference type="SAM" id="SignalP"/>
    </source>
</evidence>
<dbReference type="AlphaFoldDB" id="A0A171AB74"/>
<gene>
    <name evidence="2" type="ORF">PJIAN_410</name>
</gene>
<evidence type="ECO:0000313" key="3">
    <source>
        <dbReference type="Proteomes" id="UP000076586"/>
    </source>
</evidence>
<protein>
    <recommendedName>
        <fullName evidence="4">Right handed beta helix region</fullName>
    </recommendedName>
</protein>